<dbReference type="InterPro" id="IPR011009">
    <property type="entry name" value="Kinase-like_dom_sf"/>
</dbReference>
<dbReference type="InterPro" id="IPR000719">
    <property type="entry name" value="Prot_kinase_dom"/>
</dbReference>
<sequence>MNPSELEFFKQQKMNIEQSIAVGGFGEIFLVYSEQYKMHFAMKKIESKFFNRTEIDVLQSIDNNNIVRLYSYFELGEHVFLLMEYCPSDLYQYVKENEDIEPEKLRKYIQEMVLSIKACHDYKIAHNDIKPSNFLLDKYGRVKVCDFGLSMIHEEDSLSKSYKGTLFFMAPEQLRRTEYNPIKADIWSLGVTMFYMATKTYPFIASHPDLILKLIDNGNYPIFAVKNPNLRRIIMKCLQVDPSQRPTCEEILAMPYFASNSIKGVGIHAIASTNHCKLILKPNASSEKSIFDNKHSFVSSKRLRPKSLLNTKR</sequence>
<dbReference type="KEGG" id="tva:4747894"/>
<dbReference type="Proteomes" id="UP000001542">
    <property type="component" value="Unassembled WGS sequence"/>
</dbReference>
<name>A2FY15_TRIV3</name>
<dbReference type="GO" id="GO:0004672">
    <property type="term" value="F:protein kinase activity"/>
    <property type="evidence" value="ECO:0007669"/>
    <property type="project" value="InterPro"/>
</dbReference>
<dbReference type="InterPro" id="IPR008271">
    <property type="entry name" value="Ser/Thr_kinase_AS"/>
</dbReference>
<feature type="domain" description="Protein kinase" evidence="1">
    <location>
        <begin position="14"/>
        <end position="257"/>
    </location>
</feature>
<dbReference type="PROSITE" id="PS50011">
    <property type="entry name" value="PROTEIN_KINASE_DOM"/>
    <property type="match status" value="1"/>
</dbReference>
<dbReference type="SMR" id="A2FY15"/>
<gene>
    <name evidence="2" type="ORF">TVAG_155100</name>
</gene>
<evidence type="ECO:0000313" key="3">
    <source>
        <dbReference type="Proteomes" id="UP000001542"/>
    </source>
</evidence>
<dbReference type="InParanoid" id="A2FY15"/>
<dbReference type="GO" id="GO:0005524">
    <property type="term" value="F:ATP binding"/>
    <property type="evidence" value="ECO:0007669"/>
    <property type="project" value="InterPro"/>
</dbReference>
<dbReference type="STRING" id="5722.A2FY15"/>
<dbReference type="PROSITE" id="PS00108">
    <property type="entry name" value="PROTEIN_KINASE_ST"/>
    <property type="match status" value="1"/>
</dbReference>
<keyword evidence="2" id="KW-0808">Transferase</keyword>
<dbReference type="Gene3D" id="1.10.510.10">
    <property type="entry name" value="Transferase(Phosphotransferase) domain 1"/>
    <property type="match status" value="1"/>
</dbReference>
<dbReference type="RefSeq" id="XP_001303144.1">
    <property type="nucleotide sequence ID" value="XM_001303143.1"/>
</dbReference>
<dbReference type="VEuPathDB" id="TrichDB:TVAG_155100"/>
<dbReference type="AlphaFoldDB" id="A2FY15"/>
<protein>
    <submittedName>
        <fullName evidence="2">CAMK family protein kinase</fullName>
    </submittedName>
</protein>
<dbReference type="Pfam" id="PF00069">
    <property type="entry name" value="Pkinase"/>
    <property type="match status" value="1"/>
</dbReference>
<dbReference type="OrthoDB" id="347657at2759"/>
<dbReference type="eggNOG" id="KOG0583">
    <property type="taxonomic scope" value="Eukaryota"/>
</dbReference>
<organism evidence="2 3">
    <name type="scientific">Trichomonas vaginalis (strain ATCC PRA-98 / G3)</name>
    <dbReference type="NCBI Taxonomy" id="412133"/>
    <lineage>
        <taxon>Eukaryota</taxon>
        <taxon>Metamonada</taxon>
        <taxon>Parabasalia</taxon>
        <taxon>Trichomonadida</taxon>
        <taxon>Trichomonadidae</taxon>
        <taxon>Trichomonas</taxon>
    </lineage>
</organism>
<dbReference type="VEuPathDB" id="TrichDB:TVAGG3_1025620"/>
<dbReference type="OMA" id="CILFELD"/>
<keyword evidence="2" id="KW-0418">Kinase</keyword>
<dbReference type="PANTHER" id="PTHR24362:SF309">
    <property type="entry name" value="PROTEIN KINASE DOMAIN-CONTAINING PROTEIN"/>
    <property type="match status" value="1"/>
</dbReference>
<dbReference type="EMBL" id="DS114127">
    <property type="protein sequence ID" value="EAX90214.1"/>
    <property type="molecule type" value="Genomic_DNA"/>
</dbReference>
<dbReference type="SMART" id="SM00220">
    <property type="entry name" value="S_TKc"/>
    <property type="match status" value="1"/>
</dbReference>
<accession>A2FY15</accession>
<keyword evidence="3" id="KW-1185">Reference proteome</keyword>
<proteinExistence type="predicted"/>
<evidence type="ECO:0000313" key="2">
    <source>
        <dbReference type="EMBL" id="EAX90214.1"/>
    </source>
</evidence>
<reference evidence="2" key="1">
    <citation type="submission" date="2006-10" db="EMBL/GenBank/DDBJ databases">
        <authorList>
            <person name="Amadeo P."/>
            <person name="Zhao Q."/>
            <person name="Wortman J."/>
            <person name="Fraser-Liggett C."/>
            <person name="Carlton J."/>
        </authorList>
    </citation>
    <scope>NUCLEOTIDE SEQUENCE</scope>
    <source>
        <strain evidence="2">G3</strain>
    </source>
</reference>
<evidence type="ECO:0000259" key="1">
    <source>
        <dbReference type="PROSITE" id="PS50011"/>
    </source>
</evidence>
<dbReference type="PANTHER" id="PTHR24362">
    <property type="entry name" value="SERINE/THREONINE-PROTEIN KINASE NEK"/>
    <property type="match status" value="1"/>
</dbReference>
<reference evidence="2" key="2">
    <citation type="journal article" date="2007" name="Science">
        <title>Draft genome sequence of the sexually transmitted pathogen Trichomonas vaginalis.</title>
        <authorList>
            <person name="Carlton J.M."/>
            <person name="Hirt R.P."/>
            <person name="Silva J.C."/>
            <person name="Delcher A.L."/>
            <person name="Schatz M."/>
            <person name="Zhao Q."/>
            <person name="Wortman J.R."/>
            <person name="Bidwell S.L."/>
            <person name="Alsmark U.C.M."/>
            <person name="Besteiro S."/>
            <person name="Sicheritz-Ponten T."/>
            <person name="Noel C.J."/>
            <person name="Dacks J.B."/>
            <person name="Foster P.G."/>
            <person name="Simillion C."/>
            <person name="Van de Peer Y."/>
            <person name="Miranda-Saavedra D."/>
            <person name="Barton G.J."/>
            <person name="Westrop G.D."/>
            <person name="Mueller S."/>
            <person name="Dessi D."/>
            <person name="Fiori P.L."/>
            <person name="Ren Q."/>
            <person name="Paulsen I."/>
            <person name="Zhang H."/>
            <person name="Bastida-Corcuera F.D."/>
            <person name="Simoes-Barbosa A."/>
            <person name="Brown M.T."/>
            <person name="Hayes R.D."/>
            <person name="Mukherjee M."/>
            <person name="Okumura C.Y."/>
            <person name="Schneider R."/>
            <person name="Smith A.J."/>
            <person name="Vanacova S."/>
            <person name="Villalvazo M."/>
            <person name="Haas B.J."/>
            <person name="Pertea M."/>
            <person name="Feldblyum T.V."/>
            <person name="Utterback T.R."/>
            <person name="Shu C.L."/>
            <person name="Osoegawa K."/>
            <person name="de Jong P.J."/>
            <person name="Hrdy I."/>
            <person name="Horvathova L."/>
            <person name="Zubacova Z."/>
            <person name="Dolezal P."/>
            <person name="Malik S.B."/>
            <person name="Logsdon J.M. Jr."/>
            <person name="Henze K."/>
            <person name="Gupta A."/>
            <person name="Wang C.C."/>
            <person name="Dunne R.L."/>
            <person name="Upcroft J.A."/>
            <person name="Upcroft P."/>
            <person name="White O."/>
            <person name="Salzberg S.L."/>
            <person name="Tang P."/>
            <person name="Chiu C.-H."/>
            <person name="Lee Y.-S."/>
            <person name="Embley T.M."/>
            <person name="Coombs G.H."/>
            <person name="Mottram J.C."/>
            <person name="Tachezy J."/>
            <person name="Fraser-Liggett C.M."/>
            <person name="Johnson P.J."/>
        </authorList>
    </citation>
    <scope>NUCLEOTIDE SEQUENCE [LARGE SCALE GENOMIC DNA]</scope>
    <source>
        <strain evidence="2">G3</strain>
    </source>
</reference>
<dbReference type="SUPFAM" id="SSF56112">
    <property type="entry name" value="Protein kinase-like (PK-like)"/>
    <property type="match status" value="1"/>
</dbReference>